<dbReference type="STRING" id="1068978.AMETH_2204"/>
<dbReference type="AlphaFoldDB" id="A0A076MTQ1"/>
<feature type="domain" description="VOC" evidence="2">
    <location>
        <begin position="14"/>
        <end position="126"/>
    </location>
</feature>
<dbReference type="Proteomes" id="UP000062973">
    <property type="component" value="Chromosome"/>
</dbReference>
<accession>A0A076MTQ1</accession>
<dbReference type="eggNOG" id="COG0346">
    <property type="taxonomic scope" value="Bacteria"/>
</dbReference>
<dbReference type="SUPFAM" id="SSF54593">
    <property type="entry name" value="Glyoxalase/Bleomycin resistance protein/Dihydroxybiphenyl dioxygenase"/>
    <property type="match status" value="1"/>
</dbReference>
<protein>
    <submittedName>
        <fullName evidence="3">Metapyrocatechase</fullName>
    </submittedName>
</protein>
<dbReference type="InterPro" id="IPR037523">
    <property type="entry name" value="VOC_core"/>
</dbReference>
<reference evidence="3 4" key="1">
    <citation type="submission" date="2014-07" db="EMBL/GenBank/DDBJ databases">
        <title>Whole Genome Sequence of the Amycolatopsis methanolica 239.</title>
        <authorList>
            <person name="Tang B."/>
        </authorList>
    </citation>
    <scope>NUCLEOTIDE SEQUENCE [LARGE SCALE GENOMIC DNA]</scope>
    <source>
        <strain evidence="3 4">239</strain>
    </source>
</reference>
<proteinExistence type="predicted"/>
<dbReference type="Pfam" id="PF00903">
    <property type="entry name" value="Glyoxalase"/>
    <property type="match status" value="1"/>
</dbReference>
<feature type="compositionally biased region" description="Low complexity" evidence="1">
    <location>
        <begin position="171"/>
        <end position="181"/>
    </location>
</feature>
<dbReference type="PROSITE" id="PS51819">
    <property type="entry name" value="VOC"/>
    <property type="match status" value="1"/>
</dbReference>
<evidence type="ECO:0000313" key="4">
    <source>
        <dbReference type="Proteomes" id="UP000062973"/>
    </source>
</evidence>
<dbReference type="Gene3D" id="3.10.180.10">
    <property type="entry name" value="2,3-Dihydroxybiphenyl 1,2-Dioxygenase, domain 1"/>
    <property type="match status" value="1"/>
</dbReference>
<dbReference type="HOGENOM" id="CLU_1486113_0_0_11"/>
<name>A0A076MTQ1_AMYME</name>
<dbReference type="RefSeq" id="WP_223843111.1">
    <property type="nucleotide sequence ID" value="NZ_AQUL01000001.1"/>
</dbReference>
<dbReference type="InterPro" id="IPR029068">
    <property type="entry name" value="Glyas_Bleomycin-R_OHBP_Dase"/>
</dbReference>
<dbReference type="EMBL" id="CP009110">
    <property type="protein sequence ID" value="AIJ22296.1"/>
    <property type="molecule type" value="Genomic_DNA"/>
</dbReference>
<keyword evidence="4" id="KW-1185">Reference proteome</keyword>
<evidence type="ECO:0000313" key="3">
    <source>
        <dbReference type="EMBL" id="AIJ22296.1"/>
    </source>
</evidence>
<dbReference type="KEGG" id="amq:AMETH_2204"/>
<dbReference type="PATRIC" id="fig|1068978.7.peg.2344"/>
<evidence type="ECO:0000256" key="1">
    <source>
        <dbReference type="SAM" id="MobiDB-lite"/>
    </source>
</evidence>
<evidence type="ECO:0000259" key="2">
    <source>
        <dbReference type="PROSITE" id="PS51819"/>
    </source>
</evidence>
<gene>
    <name evidence="3" type="ORF">AMETH_2204</name>
</gene>
<feature type="region of interest" description="Disordered" evidence="1">
    <location>
        <begin position="160"/>
        <end position="181"/>
    </location>
</feature>
<dbReference type="CDD" id="cd09013">
    <property type="entry name" value="BphC-JF8_N_like"/>
    <property type="match status" value="1"/>
</dbReference>
<dbReference type="InterPro" id="IPR004360">
    <property type="entry name" value="Glyas_Fos-R_dOase_dom"/>
</dbReference>
<organism evidence="3 4">
    <name type="scientific">Amycolatopsis methanolica 239</name>
    <dbReference type="NCBI Taxonomy" id="1068978"/>
    <lineage>
        <taxon>Bacteria</taxon>
        <taxon>Bacillati</taxon>
        <taxon>Actinomycetota</taxon>
        <taxon>Actinomycetes</taxon>
        <taxon>Pseudonocardiales</taxon>
        <taxon>Pseudonocardiaceae</taxon>
        <taxon>Amycolatopsis</taxon>
        <taxon>Amycolatopsis methanolica group</taxon>
    </lineage>
</organism>
<sequence>MPHLEPSPRHEIAHLGHVELLTPEPEKSLEFFVDVLGLTENGSRGDSVYLRTWDDHEHHSVKLTAAKTSGMGRTALRASSEDALKRRVAAIEARGLGIGWEDGDTGIGPTYVFRDPDGHEMEIYWETQKYDPPKHLPPSLKNQAQAYPARGVCVRRLATSTTWPRTRRRTAASSATRSAGG</sequence>